<reference evidence="2 3" key="1">
    <citation type="journal article" date="2023" name="G3 (Bethesda)">
        <title>A chromosome-length genome assembly and annotation of blackberry (Rubus argutus, cv. 'Hillquist').</title>
        <authorList>
            <person name="Bruna T."/>
            <person name="Aryal R."/>
            <person name="Dudchenko O."/>
            <person name="Sargent D.J."/>
            <person name="Mead D."/>
            <person name="Buti M."/>
            <person name="Cavallini A."/>
            <person name="Hytonen T."/>
            <person name="Andres J."/>
            <person name="Pham M."/>
            <person name="Weisz D."/>
            <person name="Mascagni F."/>
            <person name="Usai G."/>
            <person name="Natali L."/>
            <person name="Bassil N."/>
            <person name="Fernandez G.E."/>
            <person name="Lomsadze A."/>
            <person name="Armour M."/>
            <person name="Olukolu B."/>
            <person name="Poorten T."/>
            <person name="Britton C."/>
            <person name="Davik J."/>
            <person name="Ashrafi H."/>
            <person name="Aiden E.L."/>
            <person name="Borodovsky M."/>
            <person name="Worthington M."/>
        </authorList>
    </citation>
    <scope>NUCLEOTIDE SEQUENCE [LARGE SCALE GENOMIC DNA]</scope>
    <source>
        <strain evidence="2">PI 553951</strain>
    </source>
</reference>
<protein>
    <submittedName>
        <fullName evidence="2">Uncharacterized protein</fullName>
    </submittedName>
</protein>
<dbReference type="AlphaFoldDB" id="A0AAW1W0Z5"/>
<keyword evidence="3" id="KW-1185">Reference proteome</keyword>
<evidence type="ECO:0000256" key="1">
    <source>
        <dbReference type="SAM" id="MobiDB-lite"/>
    </source>
</evidence>
<evidence type="ECO:0000313" key="3">
    <source>
        <dbReference type="Proteomes" id="UP001457282"/>
    </source>
</evidence>
<gene>
    <name evidence="2" type="ORF">M0R45_036693</name>
</gene>
<organism evidence="2 3">
    <name type="scientific">Rubus argutus</name>
    <name type="common">Southern blackberry</name>
    <dbReference type="NCBI Taxonomy" id="59490"/>
    <lineage>
        <taxon>Eukaryota</taxon>
        <taxon>Viridiplantae</taxon>
        <taxon>Streptophyta</taxon>
        <taxon>Embryophyta</taxon>
        <taxon>Tracheophyta</taxon>
        <taxon>Spermatophyta</taxon>
        <taxon>Magnoliopsida</taxon>
        <taxon>eudicotyledons</taxon>
        <taxon>Gunneridae</taxon>
        <taxon>Pentapetalae</taxon>
        <taxon>rosids</taxon>
        <taxon>fabids</taxon>
        <taxon>Rosales</taxon>
        <taxon>Rosaceae</taxon>
        <taxon>Rosoideae</taxon>
        <taxon>Rosoideae incertae sedis</taxon>
        <taxon>Rubus</taxon>
    </lineage>
</organism>
<feature type="region of interest" description="Disordered" evidence="1">
    <location>
        <begin position="1"/>
        <end position="24"/>
    </location>
</feature>
<proteinExistence type="predicted"/>
<sequence length="107" mass="11525">MHLTPATIIGASSSPSSSSSLLPRHKTSLSYSYGVSVMDLWATIVGALVLSLSSSPSTTTCIRKLPPITQTSTFNWVQKVKILHKSNLGIGEHVIPHKNHLDIHPLT</sequence>
<feature type="compositionally biased region" description="Low complexity" evidence="1">
    <location>
        <begin position="12"/>
        <end position="22"/>
    </location>
</feature>
<name>A0AAW1W0Z5_RUBAR</name>
<evidence type="ECO:0000313" key="2">
    <source>
        <dbReference type="EMBL" id="KAK9912859.1"/>
    </source>
</evidence>
<accession>A0AAW1W0Z5</accession>
<dbReference type="EMBL" id="JBEDUW010000007">
    <property type="protein sequence ID" value="KAK9912859.1"/>
    <property type="molecule type" value="Genomic_DNA"/>
</dbReference>
<comment type="caution">
    <text evidence="2">The sequence shown here is derived from an EMBL/GenBank/DDBJ whole genome shotgun (WGS) entry which is preliminary data.</text>
</comment>
<dbReference type="Proteomes" id="UP001457282">
    <property type="component" value="Unassembled WGS sequence"/>
</dbReference>